<comment type="caution">
    <text evidence="4">The sequence shown here is derived from an EMBL/GenBank/DDBJ whole genome shotgun (WGS) entry which is preliminary data.</text>
</comment>
<evidence type="ECO:0000313" key="4">
    <source>
        <dbReference type="EMBL" id="ORW14326.1"/>
    </source>
</evidence>
<evidence type="ECO:0000256" key="2">
    <source>
        <dbReference type="SAM" id="Phobius"/>
    </source>
</evidence>
<dbReference type="Proteomes" id="UP000193781">
    <property type="component" value="Unassembled WGS sequence"/>
</dbReference>
<organism evidence="4 5">
    <name type="scientific">Mycobacterium nebraskense</name>
    <dbReference type="NCBI Taxonomy" id="244292"/>
    <lineage>
        <taxon>Bacteria</taxon>
        <taxon>Bacillati</taxon>
        <taxon>Actinomycetota</taxon>
        <taxon>Actinomycetes</taxon>
        <taxon>Mycobacteriales</taxon>
        <taxon>Mycobacteriaceae</taxon>
        <taxon>Mycobacterium</taxon>
    </lineage>
</organism>
<keyword evidence="2" id="KW-0812">Transmembrane</keyword>
<gene>
    <name evidence="4" type="ORF">AWC17_20035</name>
</gene>
<dbReference type="AlphaFoldDB" id="A0A0F5ND50"/>
<dbReference type="STRING" id="244292.ABW17_13905"/>
<sequence>MLTNLANFGSQFIGLDANLTPPTSGSAGGGEYLAASVTGMTGGLGSSLNSRQIITGIAKGGGSLAEWDRDFITKKGTVDPPEWRSRFHSKVIYEPADKAKVARYGRKVGDIELVKSNTGASVNILPWTASVVGYLELLTGFGPPNEGDDLKVSAEQWSALQEYLEAALPNEDWQGEASGAYAAQVVALRDIAQTLADLDGQLADLVENQAEWVTHIRLGFGILLNLLTVAIAIEAALRIALVAVPGGPAWAMGWAILASSLAMAAALGMLGALTGLSVENGKKADDVTSEIDRLGAAAAQFGIESTTHSEVSAAPESRVSEFQRLSNAPSATIAAPSRQQSAQRKMAEKQSERRQTGTTEAPESPQDAQRDDKQNAAMPTLGTLMQMSNQAGNNSAQSSRRADPLNSLIGRGRQPDPMADQDPAAEAVQAQGAGAGSDAADRAPIEVGGETEQTLQRELGK</sequence>
<feature type="transmembrane region" description="Helical" evidence="2">
    <location>
        <begin position="222"/>
        <end position="244"/>
    </location>
</feature>
<evidence type="ECO:0000313" key="5">
    <source>
        <dbReference type="Proteomes" id="UP000193781"/>
    </source>
</evidence>
<dbReference type="InterPro" id="IPR043796">
    <property type="entry name" value="ESX-1_EspA/EspE-like"/>
</dbReference>
<feature type="region of interest" description="Disordered" evidence="1">
    <location>
        <begin position="306"/>
        <end position="373"/>
    </location>
</feature>
<feature type="region of interest" description="Disordered" evidence="1">
    <location>
        <begin position="389"/>
        <end position="461"/>
    </location>
</feature>
<name>A0A0F5ND50_9MYCO</name>
<evidence type="ECO:0000256" key="1">
    <source>
        <dbReference type="SAM" id="MobiDB-lite"/>
    </source>
</evidence>
<accession>A0A0F5ND50</accession>
<feature type="compositionally biased region" description="Basic and acidic residues" evidence="1">
    <location>
        <begin position="345"/>
        <end position="355"/>
    </location>
</feature>
<feature type="domain" description="ESX-1 secretion-associated protein EspA/EspE-like" evidence="3">
    <location>
        <begin position="139"/>
        <end position="217"/>
    </location>
</feature>
<keyword evidence="2" id="KW-0472">Membrane</keyword>
<feature type="transmembrane region" description="Helical" evidence="2">
    <location>
        <begin position="250"/>
        <end position="273"/>
    </location>
</feature>
<dbReference type="EMBL" id="LQPH01000183">
    <property type="protein sequence ID" value="ORW14326.1"/>
    <property type="molecule type" value="Genomic_DNA"/>
</dbReference>
<keyword evidence="5" id="KW-1185">Reference proteome</keyword>
<proteinExistence type="predicted"/>
<evidence type="ECO:0000259" key="3">
    <source>
        <dbReference type="Pfam" id="PF18879"/>
    </source>
</evidence>
<keyword evidence="2" id="KW-1133">Transmembrane helix</keyword>
<protein>
    <recommendedName>
        <fullName evidence="3">ESX-1 secretion-associated protein EspA/EspE-like domain-containing protein</fullName>
    </recommendedName>
</protein>
<feature type="compositionally biased region" description="Polar residues" evidence="1">
    <location>
        <begin position="451"/>
        <end position="461"/>
    </location>
</feature>
<feature type="compositionally biased region" description="Low complexity" evidence="1">
    <location>
        <begin position="422"/>
        <end position="438"/>
    </location>
</feature>
<dbReference type="Pfam" id="PF18879">
    <property type="entry name" value="EspA_EspE"/>
    <property type="match status" value="1"/>
</dbReference>
<feature type="compositionally biased region" description="Low complexity" evidence="1">
    <location>
        <begin position="389"/>
        <end position="399"/>
    </location>
</feature>
<reference evidence="4 5" key="1">
    <citation type="submission" date="2016-01" db="EMBL/GenBank/DDBJ databases">
        <title>The new phylogeny of the genus Mycobacterium.</title>
        <authorList>
            <person name="Tarcisio F."/>
            <person name="Conor M."/>
            <person name="Antonella G."/>
            <person name="Elisabetta G."/>
            <person name="Giulia F.S."/>
            <person name="Sara T."/>
            <person name="Anna F."/>
            <person name="Clotilde B."/>
            <person name="Roberto B."/>
            <person name="Veronica D.S."/>
            <person name="Fabio R."/>
            <person name="Monica P."/>
            <person name="Olivier J."/>
            <person name="Enrico T."/>
            <person name="Nicola S."/>
        </authorList>
    </citation>
    <scope>NUCLEOTIDE SEQUENCE [LARGE SCALE GENOMIC DNA]</scope>
    <source>
        <strain evidence="4 5">DSM 44803</strain>
    </source>
</reference>